<dbReference type="InterPro" id="IPR050924">
    <property type="entry name" value="Peroxiredoxin_BCP/PrxQ"/>
</dbReference>
<keyword evidence="7" id="KW-1015">Disulfide bond</keyword>
<evidence type="ECO:0000259" key="13">
    <source>
        <dbReference type="PROSITE" id="PS51352"/>
    </source>
</evidence>
<proteinExistence type="inferred from homology"/>
<reference evidence="14 15" key="1">
    <citation type="journal article" date="2015" name="Nature">
        <title>rRNA introns, odd ribosomes, and small enigmatic genomes across a large radiation of phyla.</title>
        <authorList>
            <person name="Brown C.T."/>
            <person name="Hug L.A."/>
            <person name="Thomas B.C."/>
            <person name="Sharon I."/>
            <person name="Castelle C.J."/>
            <person name="Singh A."/>
            <person name="Wilkins M.J."/>
            <person name="Williams K.H."/>
            <person name="Banfield J.F."/>
        </authorList>
    </citation>
    <scope>NUCLEOTIDE SEQUENCE [LARGE SCALE GENOMIC DNA]</scope>
</reference>
<evidence type="ECO:0000256" key="11">
    <source>
        <dbReference type="ARBA" id="ARBA00049091"/>
    </source>
</evidence>
<dbReference type="SUPFAM" id="SSF52833">
    <property type="entry name" value="Thioredoxin-like"/>
    <property type="match status" value="1"/>
</dbReference>
<keyword evidence="6" id="KW-0560">Oxidoreductase</keyword>
<name>A0A0G1RI19_9BACT</name>
<comment type="caution">
    <text evidence="14">The sequence shown here is derived from an EMBL/GenBank/DDBJ whole genome shotgun (WGS) entry which is preliminary data.</text>
</comment>
<dbReference type="CDD" id="cd03017">
    <property type="entry name" value="PRX_BCP"/>
    <property type="match status" value="1"/>
</dbReference>
<keyword evidence="4" id="KW-0575">Peroxidase</keyword>
<comment type="similarity">
    <text evidence="10">Belongs to the peroxiredoxin family. BCP/PrxQ subfamily.</text>
</comment>
<keyword evidence="8" id="KW-0676">Redox-active center</keyword>
<dbReference type="PATRIC" id="fig|1618357.3.peg.7"/>
<dbReference type="InterPro" id="IPR024706">
    <property type="entry name" value="Peroxiredoxin_AhpC-typ"/>
</dbReference>
<sequence length="154" mass="17718">MDKNQTAVDFNLPDQSGRFHKLSDYRGRWVILYFYPRDDTPGCTKEACGFRDSLEDLKRLGVVVLGVSKDSSTSHFKFSQKHHLNFPVLSDPEKETIMVYGAWGPKKFMGRQFMGTLRKTFVIDPSGRIRQVYEKVDPIHHAAQILQDLNALIK</sequence>
<dbReference type="EMBL" id="LCNM01000001">
    <property type="protein sequence ID" value="KKU56954.1"/>
    <property type="molecule type" value="Genomic_DNA"/>
</dbReference>
<dbReference type="AlphaFoldDB" id="A0A0G1RI19"/>
<evidence type="ECO:0000256" key="4">
    <source>
        <dbReference type="ARBA" id="ARBA00022559"/>
    </source>
</evidence>
<dbReference type="PIRSF" id="PIRSF000239">
    <property type="entry name" value="AHPC"/>
    <property type="match status" value="1"/>
</dbReference>
<dbReference type="InterPro" id="IPR036249">
    <property type="entry name" value="Thioredoxin-like_sf"/>
</dbReference>
<dbReference type="GO" id="GO:0045454">
    <property type="term" value="P:cell redox homeostasis"/>
    <property type="evidence" value="ECO:0007669"/>
    <property type="project" value="TreeGrafter"/>
</dbReference>
<comment type="function">
    <text evidence="1">Thiol-specific peroxidase that catalyzes the reduction of hydrogen peroxide and organic hydroperoxides to water and alcohols, respectively. Plays a role in cell protection against oxidative stress by detoxifying peroxides and as sensor of hydrogen peroxide-mediated signaling events.</text>
</comment>
<keyword evidence="5" id="KW-0049">Antioxidant</keyword>
<dbReference type="PANTHER" id="PTHR42801">
    <property type="entry name" value="THIOREDOXIN-DEPENDENT PEROXIDE REDUCTASE"/>
    <property type="match status" value="1"/>
</dbReference>
<dbReference type="InterPro" id="IPR013766">
    <property type="entry name" value="Thioredoxin_domain"/>
</dbReference>
<dbReference type="GO" id="GO:0005737">
    <property type="term" value="C:cytoplasm"/>
    <property type="evidence" value="ECO:0007669"/>
    <property type="project" value="TreeGrafter"/>
</dbReference>
<evidence type="ECO:0000256" key="3">
    <source>
        <dbReference type="ARBA" id="ARBA00013017"/>
    </source>
</evidence>
<comment type="subunit">
    <text evidence="2">Monomer.</text>
</comment>
<dbReference type="InterPro" id="IPR000866">
    <property type="entry name" value="AhpC/TSA"/>
</dbReference>
<evidence type="ECO:0000256" key="10">
    <source>
        <dbReference type="ARBA" id="ARBA00038489"/>
    </source>
</evidence>
<dbReference type="Proteomes" id="UP000034607">
    <property type="component" value="Unassembled WGS sequence"/>
</dbReference>
<evidence type="ECO:0000256" key="1">
    <source>
        <dbReference type="ARBA" id="ARBA00003330"/>
    </source>
</evidence>
<evidence type="ECO:0000313" key="15">
    <source>
        <dbReference type="Proteomes" id="UP000034607"/>
    </source>
</evidence>
<evidence type="ECO:0000256" key="6">
    <source>
        <dbReference type="ARBA" id="ARBA00023002"/>
    </source>
</evidence>
<feature type="active site" description="Cysteine sulfenic acid (-SOH) intermediate; for peroxidase activity" evidence="12">
    <location>
        <position position="43"/>
    </location>
</feature>
<comment type="catalytic activity">
    <reaction evidence="11">
        <text>a hydroperoxide + [thioredoxin]-dithiol = an alcohol + [thioredoxin]-disulfide + H2O</text>
        <dbReference type="Rhea" id="RHEA:62620"/>
        <dbReference type="Rhea" id="RHEA-COMP:10698"/>
        <dbReference type="Rhea" id="RHEA-COMP:10700"/>
        <dbReference type="ChEBI" id="CHEBI:15377"/>
        <dbReference type="ChEBI" id="CHEBI:29950"/>
        <dbReference type="ChEBI" id="CHEBI:30879"/>
        <dbReference type="ChEBI" id="CHEBI:35924"/>
        <dbReference type="ChEBI" id="CHEBI:50058"/>
        <dbReference type="EC" id="1.11.1.24"/>
    </reaction>
</comment>
<evidence type="ECO:0000256" key="12">
    <source>
        <dbReference type="PIRSR" id="PIRSR000239-1"/>
    </source>
</evidence>
<dbReference type="PANTHER" id="PTHR42801:SF4">
    <property type="entry name" value="AHPC_TSA FAMILY PROTEIN"/>
    <property type="match status" value="1"/>
</dbReference>
<feature type="domain" description="Thioredoxin" evidence="13">
    <location>
        <begin position="1"/>
        <end position="154"/>
    </location>
</feature>
<organism evidence="14 15">
    <name type="scientific">Candidatus Amesbacteria bacterium GW2011_GWA2_47_11</name>
    <dbReference type="NCBI Taxonomy" id="1618357"/>
    <lineage>
        <taxon>Bacteria</taxon>
        <taxon>Candidatus Amesiibacteriota</taxon>
    </lineage>
</organism>
<evidence type="ECO:0000256" key="2">
    <source>
        <dbReference type="ARBA" id="ARBA00011245"/>
    </source>
</evidence>
<evidence type="ECO:0000256" key="5">
    <source>
        <dbReference type="ARBA" id="ARBA00022862"/>
    </source>
</evidence>
<accession>A0A0G1RI19</accession>
<dbReference type="NCBIfam" id="NF006960">
    <property type="entry name" value="PRK09437.1"/>
    <property type="match status" value="1"/>
</dbReference>
<evidence type="ECO:0000313" key="14">
    <source>
        <dbReference type="EMBL" id="KKU56954.1"/>
    </source>
</evidence>
<dbReference type="GO" id="GO:0034599">
    <property type="term" value="P:cellular response to oxidative stress"/>
    <property type="evidence" value="ECO:0007669"/>
    <property type="project" value="TreeGrafter"/>
</dbReference>
<dbReference type="PROSITE" id="PS51352">
    <property type="entry name" value="THIOREDOXIN_2"/>
    <property type="match status" value="1"/>
</dbReference>
<dbReference type="Gene3D" id="3.40.30.10">
    <property type="entry name" value="Glutaredoxin"/>
    <property type="match status" value="1"/>
</dbReference>
<evidence type="ECO:0000256" key="7">
    <source>
        <dbReference type="ARBA" id="ARBA00023157"/>
    </source>
</evidence>
<gene>
    <name evidence="14" type="ORF">UX78_C0001G0007</name>
</gene>
<dbReference type="EC" id="1.11.1.24" evidence="3"/>
<evidence type="ECO:0000256" key="9">
    <source>
        <dbReference type="ARBA" id="ARBA00032824"/>
    </source>
</evidence>
<dbReference type="FunFam" id="3.40.30.10:FF:000007">
    <property type="entry name" value="Thioredoxin-dependent thiol peroxidase"/>
    <property type="match status" value="1"/>
</dbReference>
<evidence type="ECO:0000256" key="8">
    <source>
        <dbReference type="ARBA" id="ARBA00023284"/>
    </source>
</evidence>
<dbReference type="GO" id="GO:0008379">
    <property type="term" value="F:thioredoxin peroxidase activity"/>
    <property type="evidence" value="ECO:0007669"/>
    <property type="project" value="TreeGrafter"/>
</dbReference>
<protein>
    <recommendedName>
        <fullName evidence="3">thioredoxin-dependent peroxiredoxin</fullName>
        <ecNumber evidence="3">1.11.1.24</ecNumber>
    </recommendedName>
    <alternativeName>
        <fullName evidence="9">Thioredoxin peroxidase</fullName>
    </alternativeName>
</protein>
<dbReference type="Pfam" id="PF00578">
    <property type="entry name" value="AhpC-TSA"/>
    <property type="match status" value="1"/>
</dbReference>